<dbReference type="Gene3D" id="3.40.50.720">
    <property type="entry name" value="NAD(P)-binding Rossmann-like Domain"/>
    <property type="match status" value="1"/>
</dbReference>
<dbReference type="Proteomes" id="UP001214854">
    <property type="component" value="Unassembled WGS sequence"/>
</dbReference>
<feature type="active site" description="Proton donor" evidence="13">
    <location>
        <position position="135"/>
    </location>
</feature>
<comment type="catalytic activity">
    <reaction evidence="11 13">
        <text>(S)-2,3,4,5-tetrahydrodipicolinate + NADP(+) + H2O = (2S,4S)-4-hydroxy-2,3,4,5-tetrahydrodipicolinate + NADPH + H(+)</text>
        <dbReference type="Rhea" id="RHEA:35331"/>
        <dbReference type="ChEBI" id="CHEBI:15377"/>
        <dbReference type="ChEBI" id="CHEBI:15378"/>
        <dbReference type="ChEBI" id="CHEBI:16845"/>
        <dbReference type="ChEBI" id="CHEBI:57783"/>
        <dbReference type="ChEBI" id="CHEBI:58349"/>
        <dbReference type="ChEBI" id="CHEBI:67139"/>
        <dbReference type="EC" id="1.17.1.8"/>
    </reaction>
</comment>
<feature type="binding site" evidence="13">
    <location>
        <position position="132"/>
    </location>
    <ligand>
        <name>(S)-2,3,4,5-tetrahydrodipicolinate</name>
        <dbReference type="ChEBI" id="CHEBI:16845"/>
    </ligand>
</feature>
<evidence type="ECO:0000256" key="13">
    <source>
        <dbReference type="HAMAP-Rule" id="MF_00102"/>
    </source>
</evidence>
<dbReference type="SUPFAM" id="SSF55347">
    <property type="entry name" value="Glyceraldehyde-3-phosphate dehydrogenase-like, C-terminal domain"/>
    <property type="match status" value="1"/>
</dbReference>
<keyword evidence="3 13" id="KW-0028">Amino-acid biosynthesis</keyword>
<evidence type="ECO:0000313" key="16">
    <source>
        <dbReference type="EMBL" id="MDC7682979.1"/>
    </source>
</evidence>
<comment type="function">
    <text evidence="13">Catalyzes the conversion of 4-hydroxy-tetrahydrodipicolinate (HTPA) to tetrahydrodipicolinate.</text>
</comment>
<keyword evidence="8 13" id="KW-0457">Lysine biosynthesis</keyword>
<feature type="domain" description="Dihydrodipicolinate reductase C-terminal" evidence="15">
    <location>
        <begin position="103"/>
        <end position="240"/>
    </location>
</feature>
<dbReference type="Gene3D" id="3.30.360.10">
    <property type="entry name" value="Dihydrodipicolinate Reductase, domain 2"/>
    <property type="match status" value="1"/>
</dbReference>
<feature type="binding site" evidence="13">
    <location>
        <begin position="8"/>
        <end position="13"/>
    </location>
    <ligand>
        <name>NAD(+)</name>
        <dbReference type="ChEBI" id="CHEBI:57540"/>
    </ligand>
</feature>
<comment type="catalytic activity">
    <reaction evidence="12 13">
        <text>(S)-2,3,4,5-tetrahydrodipicolinate + NAD(+) + H2O = (2S,4S)-4-hydroxy-2,3,4,5-tetrahydrodipicolinate + NADH + H(+)</text>
        <dbReference type="Rhea" id="RHEA:35323"/>
        <dbReference type="ChEBI" id="CHEBI:15377"/>
        <dbReference type="ChEBI" id="CHEBI:15378"/>
        <dbReference type="ChEBI" id="CHEBI:16845"/>
        <dbReference type="ChEBI" id="CHEBI:57540"/>
        <dbReference type="ChEBI" id="CHEBI:57945"/>
        <dbReference type="ChEBI" id="CHEBI:67139"/>
        <dbReference type="EC" id="1.17.1.8"/>
    </reaction>
</comment>
<keyword evidence="7 13" id="KW-0520">NAD</keyword>
<evidence type="ECO:0000256" key="3">
    <source>
        <dbReference type="ARBA" id="ARBA00022605"/>
    </source>
</evidence>
<feature type="domain" description="Dihydrodipicolinate reductase N-terminal" evidence="14">
    <location>
        <begin position="3"/>
        <end position="100"/>
    </location>
</feature>
<protein>
    <recommendedName>
        <fullName evidence="10 13">4-hydroxy-tetrahydrodipicolinate reductase</fullName>
        <shortName evidence="13">HTPA reductase</shortName>
        <ecNumber evidence="10 13">1.17.1.8</ecNumber>
    </recommendedName>
</protein>
<dbReference type="GO" id="GO:0008839">
    <property type="term" value="F:4-hydroxy-tetrahydrodipicolinate reductase"/>
    <property type="evidence" value="ECO:0007669"/>
    <property type="project" value="UniProtKB-EC"/>
</dbReference>
<feature type="binding site" evidence="13">
    <location>
        <begin position="73"/>
        <end position="75"/>
    </location>
    <ligand>
        <name>NAD(+)</name>
        <dbReference type="ChEBI" id="CHEBI:57540"/>
    </ligand>
</feature>
<comment type="caution">
    <text evidence="13">Was originally thought to be a dihydrodipicolinate reductase (DHDPR), catalyzing the conversion of dihydrodipicolinate to tetrahydrodipicolinate. However, it was shown in E.coli that the substrate of the enzymatic reaction is not dihydrodipicolinate (DHDP) but in fact (2S,4S)-4-hydroxy-2,3,4,5-tetrahydrodipicolinic acid (HTPA), the product released by the DapA-catalyzed reaction.</text>
</comment>
<dbReference type="InterPro" id="IPR000846">
    <property type="entry name" value="DapB_N"/>
</dbReference>
<reference evidence="16 17" key="1">
    <citation type="submission" date="2023-01" db="EMBL/GenBank/DDBJ databases">
        <title>Novel species of the genus Asticcacaulis isolated from rivers.</title>
        <authorList>
            <person name="Lu H."/>
        </authorList>
    </citation>
    <scope>NUCLEOTIDE SEQUENCE [LARGE SCALE GENOMIC DNA]</scope>
    <source>
        <strain evidence="16 17">BYS171W</strain>
    </source>
</reference>
<evidence type="ECO:0000256" key="4">
    <source>
        <dbReference type="ARBA" id="ARBA00022857"/>
    </source>
</evidence>
<dbReference type="InterPro" id="IPR022663">
    <property type="entry name" value="DapB_C"/>
</dbReference>
<evidence type="ECO:0000256" key="11">
    <source>
        <dbReference type="ARBA" id="ARBA00049080"/>
    </source>
</evidence>
<feature type="binding site" evidence="13">
    <location>
        <begin position="141"/>
        <end position="142"/>
    </location>
    <ligand>
        <name>(S)-2,3,4,5-tetrahydrodipicolinate</name>
        <dbReference type="ChEBI" id="CHEBI:16845"/>
    </ligand>
</feature>
<feature type="binding site" evidence="13">
    <location>
        <position position="33"/>
    </location>
    <ligand>
        <name>NAD(+)</name>
        <dbReference type="ChEBI" id="CHEBI:57540"/>
    </ligand>
</feature>
<keyword evidence="5 13" id="KW-0220">Diaminopimelate biosynthesis</keyword>
<dbReference type="Pfam" id="PF05173">
    <property type="entry name" value="DapB_C"/>
    <property type="match status" value="1"/>
</dbReference>
<evidence type="ECO:0000259" key="15">
    <source>
        <dbReference type="Pfam" id="PF05173"/>
    </source>
</evidence>
<dbReference type="EC" id="1.17.1.8" evidence="10 13"/>
<evidence type="ECO:0000256" key="1">
    <source>
        <dbReference type="ARBA" id="ARBA00006642"/>
    </source>
</evidence>
<dbReference type="NCBIfam" id="TIGR00036">
    <property type="entry name" value="dapB"/>
    <property type="match status" value="1"/>
</dbReference>
<comment type="pathway">
    <text evidence="9 13">Amino-acid biosynthesis; L-lysine biosynthesis via DAP pathway; (S)-tetrahydrodipicolinate from L-aspartate: step 4/4.</text>
</comment>
<keyword evidence="6 13" id="KW-0560">Oxidoreductase</keyword>
<dbReference type="InterPro" id="IPR022664">
    <property type="entry name" value="DapB_N_CS"/>
</dbReference>
<comment type="subunit">
    <text evidence="13">Homotetramer.</text>
</comment>
<dbReference type="RefSeq" id="WP_272747463.1">
    <property type="nucleotide sequence ID" value="NZ_JAQQKX010000004.1"/>
</dbReference>
<evidence type="ECO:0000256" key="2">
    <source>
        <dbReference type="ARBA" id="ARBA00022490"/>
    </source>
</evidence>
<evidence type="ECO:0000256" key="10">
    <source>
        <dbReference type="ARBA" id="ARBA00038983"/>
    </source>
</evidence>
<dbReference type="InterPro" id="IPR023940">
    <property type="entry name" value="DHDPR_bac"/>
</dbReference>
<keyword evidence="2 13" id="KW-0963">Cytoplasm</keyword>
<comment type="subcellular location">
    <subcellularLocation>
        <location evidence="13">Cytoplasm</location>
    </subcellularLocation>
</comment>
<evidence type="ECO:0000256" key="5">
    <source>
        <dbReference type="ARBA" id="ARBA00022915"/>
    </source>
</evidence>
<dbReference type="SUPFAM" id="SSF51735">
    <property type="entry name" value="NAD(P)-binding Rossmann-fold domains"/>
    <property type="match status" value="1"/>
</dbReference>
<dbReference type="PANTHER" id="PTHR20836:SF0">
    <property type="entry name" value="4-HYDROXY-TETRAHYDRODIPICOLINATE REDUCTASE 1, CHLOROPLASTIC-RELATED"/>
    <property type="match status" value="1"/>
</dbReference>
<feature type="active site" description="Proton donor/acceptor" evidence="13">
    <location>
        <position position="131"/>
    </location>
</feature>
<accession>A0ABT5HSE6</accession>
<feature type="binding site" evidence="13">
    <location>
        <position position="34"/>
    </location>
    <ligand>
        <name>NADP(+)</name>
        <dbReference type="ChEBI" id="CHEBI:58349"/>
    </ligand>
</feature>
<dbReference type="InterPro" id="IPR036291">
    <property type="entry name" value="NAD(P)-bd_dom_sf"/>
</dbReference>
<organism evidence="16 17">
    <name type="scientific">Asticcacaulis aquaticus</name>
    <dbReference type="NCBI Taxonomy" id="2984212"/>
    <lineage>
        <taxon>Bacteria</taxon>
        <taxon>Pseudomonadati</taxon>
        <taxon>Pseudomonadota</taxon>
        <taxon>Alphaproteobacteria</taxon>
        <taxon>Caulobacterales</taxon>
        <taxon>Caulobacteraceae</taxon>
        <taxon>Asticcacaulis</taxon>
    </lineage>
</organism>
<comment type="caution">
    <text evidence="16">The sequence shown here is derived from an EMBL/GenBank/DDBJ whole genome shotgun (WGS) entry which is preliminary data.</text>
</comment>
<dbReference type="PANTHER" id="PTHR20836">
    <property type="entry name" value="DIHYDRODIPICOLINATE REDUCTASE"/>
    <property type="match status" value="1"/>
</dbReference>
<keyword evidence="17" id="KW-1185">Reference proteome</keyword>
<keyword evidence="4 13" id="KW-0521">NADP</keyword>
<dbReference type="HAMAP" id="MF_00102">
    <property type="entry name" value="DapB"/>
    <property type="match status" value="1"/>
</dbReference>
<proteinExistence type="inferred from homology"/>
<sequence length="243" mass="25503">MTRFAVAGAKGRMGQAVIRVLTERGFDIAATFDKGDDIDLTNADAVIDFTTPNATLAIAEACAAAGGKVHVIGSTGFMPEQETALNAYQDRNIIIRSGNFSLGVNILMGLVKQAAAKLDALDWDIEVTEAHHKRKVDAPSGTALMLGHAAADGRGVSLHNAKVAARDGLTGQREPGTIGFSVIRGGGIVGEHSVLFAAEDELITLSHSARDRTLFARGAVEAALYGVKQSPGLYDMQDVLGFN</sequence>
<dbReference type="PROSITE" id="PS01298">
    <property type="entry name" value="DAPB"/>
    <property type="match status" value="1"/>
</dbReference>
<evidence type="ECO:0000256" key="9">
    <source>
        <dbReference type="ARBA" id="ARBA00037922"/>
    </source>
</evidence>
<evidence type="ECO:0000256" key="6">
    <source>
        <dbReference type="ARBA" id="ARBA00023002"/>
    </source>
</evidence>
<feature type="binding site" evidence="13">
    <location>
        <begin position="97"/>
        <end position="100"/>
    </location>
    <ligand>
        <name>NAD(+)</name>
        <dbReference type="ChEBI" id="CHEBI:57540"/>
    </ligand>
</feature>
<comment type="similarity">
    <text evidence="1 13">Belongs to the DapB family.</text>
</comment>
<name>A0ABT5HSE6_9CAUL</name>
<evidence type="ECO:0000313" key="17">
    <source>
        <dbReference type="Proteomes" id="UP001214854"/>
    </source>
</evidence>
<evidence type="ECO:0000259" key="14">
    <source>
        <dbReference type="Pfam" id="PF01113"/>
    </source>
</evidence>
<evidence type="ECO:0000256" key="7">
    <source>
        <dbReference type="ARBA" id="ARBA00023027"/>
    </source>
</evidence>
<gene>
    <name evidence="13 16" type="primary">dapB</name>
    <name evidence="16" type="ORF">PQU92_06810</name>
</gene>
<dbReference type="EMBL" id="JAQQKX010000004">
    <property type="protein sequence ID" value="MDC7682979.1"/>
    <property type="molecule type" value="Genomic_DNA"/>
</dbReference>
<dbReference type="PIRSF" id="PIRSF000161">
    <property type="entry name" value="DHPR"/>
    <property type="match status" value="1"/>
</dbReference>
<dbReference type="Pfam" id="PF01113">
    <property type="entry name" value="DapB_N"/>
    <property type="match status" value="1"/>
</dbReference>
<evidence type="ECO:0000256" key="8">
    <source>
        <dbReference type="ARBA" id="ARBA00023154"/>
    </source>
</evidence>
<evidence type="ECO:0000256" key="12">
    <source>
        <dbReference type="ARBA" id="ARBA00049396"/>
    </source>
</evidence>